<organism evidence="1 2">
    <name type="scientific">Sphaerisporangium flaviroseum</name>
    <dbReference type="NCBI Taxonomy" id="509199"/>
    <lineage>
        <taxon>Bacteria</taxon>
        <taxon>Bacillati</taxon>
        <taxon>Actinomycetota</taxon>
        <taxon>Actinomycetes</taxon>
        <taxon>Streptosporangiales</taxon>
        <taxon>Streptosporangiaceae</taxon>
        <taxon>Sphaerisporangium</taxon>
    </lineage>
</organism>
<evidence type="ECO:0000313" key="1">
    <source>
        <dbReference type="EMBL" id="GAA3810095.1"/>
    </source>
</evidence>
<dbReference type="Proteomes" id="UP001500888">
    <property type="component" value="Unassembled WGS sequence"/>
</dbReference>
<keyword evidence="2" id="KW-1185">Reference proteome</keyword>
<reference evidence="2" key="1">
    <citation type="journal article" date="2019" name="Int. J. Syst. Evol. Microbiol.">
        <title>The Global Catalogue of Microorganisms (GCM) 10K type strain sequencing project: providing services to taxonomists for standard genome sequencing and annotation.</title>
        <authorList>
            <consortium name="The Broad Institute Genomics Platform"/>
            <consortium name="The Broad Institute Genome Sequencing Center for Infectious Disease"/>
            <person name="Wu L."/>
            <person name="Ma J."/>
        </authorList>
    </citation>
    <scope>NUCLEOTIDE SEQUENCE [LARGE SCALE GENOMIC DNA]</scope>
    <source>
        <strain evidence="2">JCM 16908</strain>
    </source>
</reference>
<sequence length="339" mass="38578">MDRSPRVERMYFVSRWREESPFSKRVVTVPDTTVLGWFQRGWNRDDPEAWIDSELGGDVYGLDSIFDAARKRNLPRPESIDVLRELLHEHLWVEGDDDFIRLGDHALRVRTDDDEVDLAYYFIDDETAAASPERLTFLLHDTWPLPTGAAASGAVFSHGVPVRTVRLAPPGPESVFSVRLCWESPDGHRNLDLAGALAFPGLTLPDLAAHLRGVDGPGAHRWPHDAQLLRALVAPGEEDIAPAMERYARMDGYAPSPASIDRELTHKEIHRETLEMLHPERPAKSLIRWETHIAQVARYIDEFFGFDQWFVFDTRWAAAHPDLARSLLRYAASWDPYAV</sequence>
<comment type="caution">
    <text evidence="1">The sequence shown here is derived from an EMBL/GenBank/DDBJ whole genome shotgun (WGS) entry which is preliminary data.</text>
</comment>
<evidence type="ECO:0000313" key="2">
    <source>
        <dbReference type="Proteomes" id="UP001500888"/>
    </source>
</evidence>
<accession>A0ABP7I579</accession>
<proteinExistence type="predicted"/>
<protein>
    <submittedName>
        <fullName evidence="1">Uncharacterized protein</fullName>
    </submittedName>
</protein>
<gene>
    <name evidence="1" type="ORF">GCM10022226_33110</name>
</gene>
<name>A0ABP7I579_9ACTN</name>
<dbReference type="EMBL" id="BAAAZR010000007">
    <property type="protein sequence ID" value="GAA3810095.1"/>
    <property type="molecule type" value="Genomic_DNA"/>
</dbReference>